<evidence type="ECO:0000313" key="1">
    <source>
        <dbReference type="EMBL" id="KAH3736434.1"/>
    </source>
</evidence>
<dbReference type="AlphaFoldDB" id="A0A9D4HXE7"/>
<keyword evidence="2" id="KW-1185">Reference proteome</keyword>
<reference evidence="1" key="1">
    <citation type="journal article" date="2019" name="bioRxiv">
        <title>The Genome of the Zebra Mussel, Dreissena polymorpha: A Resource for Invasive Species Research.</title>
        <authorList>
            <person name="McCartney M.A."/>
            <person name="Auch B."/>
            <person name="Kono T."/>
            <person name="Mallez S."/>
            <person name="Zhang Y."/>
            <person name="Obille A."/>
            <person name="Becker A."/>
            <person name="Abrahante J.E."/>
            <person name="Garbe J."/>
            <person name="Badalamenti J.P."/>
            <person name="Herman A."/>
            <person name="Mangelson H."/>
            <person name="Liachko I."/>
            <person name="Sullivan S."/>
            <person name="Sone E.D."/>
            <person name="Koren S."/>
            <person name="Silverstein K.A.T."/>
            <person name="Beckman K.B."/>
            <person name="Gohl D.M."/>
        </authorList>
    </citation>
    <scope>NUCLEOTIDE SEQUENCE</scope>
    <source>
        <strain evidence="1">Duluth1</strain>
        <tissue evidence="1">Whole animal</tissue>
    </source>
</reference>
<protein>
    <submittedName>
        <fullName evidence="1">Uncharacterized protein</fullName>
    </submittedName>
</protein>
<organism evidence="1 2">
    <name type="scientific">Dreissena polymorpha</name>
    <name type="common">Zebra mussel</name>
    <name type="synonym">Mytilus polymorpha</name>
    <dbReference type="NCBI Taxonomy" id="45954"/>
    <lineage>
        <taxon>Eukaryota</taxon>
        <taxon>Metazoa</taxon>
        <taxon>Spiralia</taxon>
        <taxon>Lophotrochozoa</taxon>
        <taxon>Mollusca</taxon>
        <taxon>Bivalvia</taxon>
        <taxon>Autobranchia</taxon>
        <taxon>Heteroconchia</taxon>
        <taxon>Euheterodonta</taxon>
        <taxon>Imparidentia</taxon>
        <taxon>Neoheterodontei</taxon>
        <taxon>Myida</taxon>
        <taxon>Dreissenoidea</taxon>
        <taxon>Dreissenidae</taxon>
        <taxon>Dreissena</taxon>
    </lineage>
</organism>
<proteinExistence type="predicted"/>
<accession>A0A9D4HXE7</accession>
<reference evidence="1" key="2">
    <citation type="submission" date="2020-11" db="EMBL/GenBank/DDBJ databases">
        <authorList>
            <person name="McCartney M.A."/>
            <person name="Auch B."/>
            <person name="Kono T."/>
            <person name="Mallez S."/>
            <person name="Becker A."/>
            <person name="Gohl D.M."/>
            <person name="Silverstein K.A.T."/>
            <person name="Koren S."/>
            <person name="Bechman K.B."/>
            <person name="Herman A."/>
            <person name="Abrahante J.E."/>
            <person name="Garbe J."/>
        </authorList>
    </citation>
    <scope>NUCLEOTIDE SEQUENCE</scope>
    <source>
        <strain evidence="1">Duluth1</strain>
        <tissue evidence="1">Whole animal</tissue>
    </source>
</reference>
<comment type="caution">
    <text evidence="1">The sequence shown here is derived from an EMBL/GenBank/DDBJ whole genome shotgun (WGS) entry which is preliminary data.</text>
</comment>
<name>A0A9D4HXE7_DREPO</name>
<gene>
    <name evidence="1" type="ORF">DPMN_042997</name>
</gene>
<dbReference type="Proteomes" id="UP000828390">
    <property type="component" value="Unassembled WGS sequence"/>
</dbReference>
<evidence type="ECO:0000313" key="2">
    <source>
        <dbReference type="Proteomes" id="UP000828390"/>
    </source>
</evidence>
<sequence>MRGQWSSLCSICDTDTRHTGDKVCAVPGRDSMWKSVFAEVSGAACATSDCNTDTCGTGGAICTICRLAIGSSRVDIIICRWGAGSII</sequence>
<dbReference type="EMBL" id="JAIWYP010000011">
    <property type="protein sequence ID" value="KAH3736434.1"/>
    <property type="molecule type" value="Genomic_DNA"/>
</dbReference>